<keyword evidence="8 10" id="KW-0472">Membrane</keyword>
<feature type="domain" description="Fatty acyl-CoA reductase C-terminal" evidence="11">
    <location>
        <begin position="359"/>
        <end position="450"/>
    </location>
</feature>
<evidence type="ECO:0000256" key="9">
    <source>
        <dbReference type="ARBA" id="ARBA00052530"/>
    </source>
</evidence>
<evidence type="ECO:0000256" key="2">
    <source>
        <dbReference type="ARBA" id="ARBA00005928"/>
    </source>
</evidence>
<keyword evidence="3 10" id="KW-0444">Lipid biosynthesis</keyword>
<dbReference type="InterPro" id="IPR013120">
    <property type="entry name" value="FAR_NAD-bd"/>
</dbReference>
<dbReference type="CDD" id="cd05236">
    <property type="entry name" value="FAR-N_SDR_e"/>
    <property type="match status" value="1"/>
</dbReference>
<dbReference type="GO" id="GO:0080019">
    <property type="term" value="F:alcohol-forming very long-chain fatty acyl-CoA reductase activity"/>
    <property type="evidence" value="ECO:0007669"/>
    <property type="project" value="InterPro"/>
</dbReference>
<comment type="function">
    <text evidence="10">Catalyzes the reduction of fatty acyl-CoA to fatty alcohols.</text>
</comment>
<evidence type="ECO:0000256" key="8">
    <source>
        <dbReference type="ARBA" id="ARBA00023136"/>
    </source>
</evidence>
<keyword evidence="5 10" id="KW-0521">NADP</keyword>
<dbReference type="SUPFAM" id="SSF51735">
    <property type="entry name" value="NAD(P)-binding Rossmann-fold domains"/>
    <property type="match status" value="1"/>
</dbReference>
<evidence type="ECO:0000313" key="14">
    <source>
        <dbReference type="Proteomes" id="UP001153954"/>
    </source>
</evidence>
<proteinExistence type="inferred from homology"/>
<evidence type="ECO:0000256" key="7">
    <source>
        <dbReference type="ARBA" id="ARBA00023098"/>
    </source>
</evidence>
<sequence>MPPIGVAEYYAGKSIFITGATGFMGKVLVEKFLRCCPELKTLYILIRKKKGQSAERRLDDLMECRVFEKLLKENPKAFYKIKLISGDILEEGLGMSISDTEELERECQIVFNNAACVRFDLPLREAMKFNTIGLLRVLKLAERMTKLEAFVHVSTAFCHDELEVVEEKMYPSKHNPMDVIDSLKWMDDEILNACQATIIKPYPNTYGYSKCLAEQVLADFAGKFPIALARPSIVLPAVKEPIPGWVDNINGPSGVIYAASRGVLHSMYCKDSTKIDTMPVDIAINGFILLAYIIGLERPKDIRVCNLTQSGVKEITWVECSNLWSKYLKEYPLSYSLWYPVAKGKNYKIEHQIDAFFTHILPAYFIDLILFLLGQKTFMINVIKRLTHGLEILEYYNTRNWNFKNDYFMSLQKKITKEEREVFYTDLHAVDVEDFMKNYVKGIREFYCKEDLSTLPKAKKLYRRLYYLHVVTISLIYVIYLYLIYYIYMKLF</sequence>
<keyword evidence="4 10" id="KW-0812">Transmembrane</keyword>
<comment type="caution">
    <text evidence="13">The sequence shown here is derived from an EMBL/GenBank/DDBJ whole genome shotgun (WGS) entry which is preliminary data.</text>
</comment>
<organism evidence="13 14">
    <name type="scientific">Euphydryas editha</name>
    <name type="common">Edith's checkerspot</name>
    <dbReference type="NCBI Taxonomy" id="104508"/>
    <lineage>
        <taxon>Eukaryota</taxon>
        <taxon>Metazoa</taxon>
        <taxon>Ecdysozoa</taxon>
        <taxon>Arthropoda</taxon>
        <taxon>Hexapoda</taxon>
        <taxon>Insecta</taxon>
        <taxon>Pterygota</taxon>
        <taxon>Neoptera</taxon>
        <taxon>Endopterygota</taxon>
        <taxon>Lepidoptera</taxon>
        <taxon>Glossata</taxon>
        <taxon>Ditrysia</taxon>
        <taxon>Papilionoidea</taxon>
        <taxon>Nymphalidae</taxon>
        <taxon>Nymphalinae</taxon>
        <taxon>Euphydryas</taxon>
    </lineage>
</organism>
<name>A0AAU9URV8_EUPED</name>
<dbReference type="Gene3D" id="3.40.50.720">
    <property type="entry name" value="NAD(P)-binding Rossmann-like Domain"/>
    <property type="match status" value="1"/>
</dbReference>
<evidence type="ECO:0000259" key="11">
    <source>
        <dbReference type="Pfam" id="PF03015"/>
    </source>
</evidence>
<comment type="catalytic activity">
    <reaction evidence="9 10">
        <text>a long-chain fatty acyl-CoA + 2 NADPH + 2 H(+) = a long-chain primary fatty alcohol + 2 NADP(+) + CoA</text>
        <dbReference type="Rhea" id="RHEA:52716"/>
        <dbReference type="ChEBI" id="CHEBI:15378"/>
        <dbReference type="ChEBI" id="CHEBI:57287"/>
        <dbReference type="ChEBI" id="CHEBI:57783"/>
        <dbReference type="ChEBI" id="CHEBI:58349"/>
        <dbReference type="ChEBI" id="CHEBI:77396"/>
        <dbReference type="ChEBI" id="CHEBI:83139"/>
        <dbReference type="EC" id="1.2.1.84"/>
    </reaction>
</comment>
<dbReference type="FunFam" id="3.40.50.720:FF:000143">
    <property type="entry name" value="Fatty acyl-CoA reductase"/>
    <property type="match status" value="1"/>
</dbReference>
<keyword evidence="6 10" id="KW-1133">Transmembrane helix</keyword>
<evidence type="ECO:0000313" key="13">
    <source>
        <dbReference type="EMBL" id="CAH2101877.1"/>
    </source>
</evidence>
<feature type="transmembrane region" description="Helical" evidence="10">
    <location>
        <begin position="465"/>
        <end position="488"/>
    </location>
</feature>
<evidence type="ECO:0000256" key="4">
    <source>
        <dbReference type="ARBA" id="ARBA00022692"/>
    </source>
</evidence>
<dbReference type="InterPro" id="IPR026055">
    <property type="entry name" value="FAR"/>
</dbReference>
<comment type="subcellular location">
    <subcellularLocation>
        <location evidence="1">Membrane</location>
        <topology evidence="1">Multi-pass membrane protein</topology>
    </subcellularLocation>
</comment>
<evidence type="ECO:0000256" key="1">
    <source>
        <dbReference type="ARBA" id="ARBA00004141"/>
    </source>
</evidence>
<dbReference type="AlphaFoldDB" id="A0AAU9URV8"/>
<keyword evidence="14" id="KW-1185">Reference proteome</keyword>
<dbReference type="GO" id="GO:0005777">
    <property type="term" value="C:peroxisome"/>
    <property type="evidence" value="ECO:0007669"/>
    <property type="project" value="TreeGrafter"/>
</dbReference>
<keyword evidence="7 10" id="KW-0443">Lipid metabolism</keyword>
<reference evidence="13" key="1">
    <citation type="submission" date="2022-03" db="EMBL/GenBank/DDBJ databases">
        <authorList>
            <person name="Tunstrom K."/>
        </authorList>
    </citation>
    <scope>NUCLEOTIDE SEQUENCE</scope>
</reference>
<dbReference type="EC" id="1.2.1.84" evidence="10"/>
<comment type="similarity">
    <text evidence="2 10">Belongs to the fatty acyl-CoA reductase family.</text>
</comment>
<dbReference type="InterPro" id="IPR036291">
    <property type="entry name" value="NAD(P)-bd_dom_sf"/>
</dbReference>
<evidence type="ECO:0000259" key="12">
    <source>
        <dbReference type="Pfam" id="PF07993"/>
    </source>
</evidence>
<dbReference type="EMBL" id="CAKOGL010000024">
    <property type="protein sequence ID" value="CAH2101877.1"/>
    <property type="molecule type" value="Genomic_DNA"/>
</dbReference>
<feature type="domain" description="Thioester reductase (TE)" evidence="12">
    <location>
        <begin position="17"/>
        <end position="285"/>
    </location>
</feature>
<protein>
    <recommendedName>
        <fullName evidence="10">Fatty acyl-CoA reductase</fullName>
        <ecNumber evidence="10">1.2.1.84</ecNumber>
    </recommendedName>
</protein>
<evidence type="ECO:0000256" key="6">
    <source>
        <dbReference type="ARBA" id="ARBA00022989"/>
    </source>
</evidence>
<feature type="transmembrane region" description="Helical" evidence="10">
    <location>
        <begin position="356"/>
        <end position="374"/>
    </location>
</feature>
<dbReference type="Proteomes" id="UP001153954">
    <property type="component" value="Unassembled WGS sequence"/>
</dbReference>
<evidence type="ECO:0000256" key="10">
    <source>
        <dbReference type="RuleBase" id="RU363097"/>
    </source>
</evidence>
<dbReference type="CDD" id="cd09071">
    <property type="entry name" value="FAR_C"/>
    <property type="match status" value="1"/>
</dbReference>
<dbReference type="InterPro" id="IPR033640">
    <property type="entry name" value="FAR_C"/>
</dbReference>
<dbReference type="PANTHER" id="PTHR11011:SF118">
    <property type="entry name" value="FATTY ACYL-COA REDUCTASE"/>
    <property type="match status" value="1"/>
</dbReference>
<accession>A0AAU9URV8</accession>
<keyword evidence="10" id="KW-0560">Oxidoreductase</keyword>
<evidence type="ECO:0000256" key="3">
    <source>
        <dbReference type="ARBA" id="ARBA00022516"/>
    </source>
</evidence>
<evidence type="ECO:0000256" key="5">
    <source>
        <dbReference type="ARBA" id="ARBA00022857"/>
    </source>
</evidence>
<dbReference type="GO" id="GO:0035336">
    <property type="term" value="P:long-chain fatty-acyl-CoA metabolic process"/>
    <property type="evidence" value="ECO:0007669"/>
    <property type="project" value="TreeGrafter"/>
</dbReference>
<dbReference type="GO" id="GO:0102965">
    <property type="term" value="F:alcohol-forming long-chain fatty acyl-CoA reductase activity"/>
    <property type="evidence" value="ECO:0007669"/>
    <property type="project" value="UniProtKB-EC"/>
</dbReference>
<dbReference type="PANTHER" id="PTHR11011">
    <property type="entry name" value="MALE STERILITY PROTEIN 2-RELATED"/>
    <property type="match status" value="1"/>
</dbReference>
<dbReference type="Pfam" id="PF03015">
    <property type="entry name" value="Sterile"/>
    <property type="match status" value="1"/>
</dbReference>
<dbReference type="Pfam" id="PF07993">
    <property type="entry name" value="NAD_binding_4"/>
    <property type="match status" value="1"/>
</dbReference>
<dbReference type="GO" id="GO:0016020">
    <property type="term" value="C:membrane"/>
    <property type="evidence" value="ECO:0007669"/>
    <property type="project" value="UniProtKB-SubCell"/>
</dbReference>
<gene>
    <name evidence="13" type="ORF">EEDITHA_LOCUS16589</name>
</gene>